<dbReference type="Proteomes" id="UP001522662">
    <property type="component" value="Unassembled WGS sequence"/>
</dbReference>
<keyword evidence="3" id="KW-1185">Reference proteome</keyword>
<protein>
    <submittedName>
        <fullName evidence="2">Uncharacterized protein</fullName>
    </submittedName>
</protein>
<feature type="signal peptide" evidence="1">
    <location>
        <begin position="1"/>
        <end position="29"/>
    </location>
</feature>
<keyword evidence="2" id="KW-0614">Plasmid</keyword>
<organism evidence="2 3">
    <name type="scientific">Peteryoungia algae</name>
    <dbReference type="NCBI Taxonomy" id="2919917"/>
    <lineage>
        <taxon>Bacteria</taxon>
        <taxon>Pseudomonadati</taxon>
        <taxon>Pseudomonadota</taxon>
        <taxon>Alphaproteobacteria</taxon>
        <taxon>Hyphomicrobiales</taxon>
        <taxon>Rhizobiaceae</taxon>
        <taxon>Peteryoungia</taxon>
    </lineage>
</organism>
<dbReference type="EMBL" id="JALAYX010000005">
    <property type="protein sequence ID" value="MCJ8240201.1"/>
    <property type="molecule type" value="Genomic_DNA"/>
</dbReference>
<evidence type="ECO:0000313" key="2">
    <source>
        <dbReference type="EMBL" id="MCJ8240201.1"/>
    </source>
</evidence>
<reference evidence="2 3" key="1">
    <citation type="submission" date="2022-03" db="EMBL/GenBank/DDBJ databases">
        <title>Rhizobium SSM4.3 sp. nov., isolated from Sediment (Gouqi Island).</title>
        <authorList>
            <person name="Chen G."/>
        </authorList>
    </citation>
    <scope>NUCLEOTIDE SEQUENCE [LARGE SCALE GENOMIC DNA]</scope>
    <source>
        <strain evidence="2 3">SSM4.3</strain>
        <plasmid evidence="2">unnamed</plasmid>
    </source>
</reference>
<evidence type="ECO:0000313" key="3">
    <source>
        <dbReference type="Proteomes" id="UP001522662"/>
    </source>
</evidence>
<keyword evidence="1" id="KW-0732">Signal</keyword>
<accession>A0ABT0D466</accession>
<gene>
    <name evidence="2" type="ORF">MKJ03_17855</name>
</gene>
<feature type="chain" id="PRO_5046545912" evidence="1">
    <location>
        <begin position="30"/>
        <end position="114"/>
    </location>
</feature>
<evidence type="ECO:0000256" key="1">
    <source>
        <dbReference type="SAM" id="SignalP"/>
    </source>
</evidence>
<name>A0ABT0D466_9HYPH</name>
<proteinExistence type="predicted"/>
<dbReference type="RefSeq" id="WP_229575762.1">
    <property type="nucleotide sequence ID" value="NZ_CP128477.1"/>
</dbReference>
<sequence>MNFNRARLGLFAIAFAVAGNGMVSTAAQANEFSFTASNSTSTAITEILVSENKSDWGYFDIGSGIKPGSTVDLVWDQSTNGESCAQWVKATFADGSESEPAKFDFCENGLELDF</sequence>
<geneLocation type="plasmid" evidence="2">
    <name>unnamed</name>
</geneLocation>
<comment type="caution">
    <text evidence="2">The sequence shown here is derived from an EMBL/GenBank/DDBJ whole genome shotgun (WGS) entry which is preliminary data.</text>
</comment>